<protein>
    <submittedName>
        <fullName evidence="1">Uncharacterized protein</fullName>
    </submittedName>
</protein>
<sequence>MRGPAGALKRRTGLMIGAQFLSLVVLRDDQELINGLIHTAVVSAQYGLNNWTFQLREHLLKVGQSFRHVQMFNNGDFTRRGVNVHVHELGHCDDKGLNTSSK</sequence>
<reference evidence="1" key="1">
    <citation type="submission" date="2021-05" db="EMBL/GenBank/DDBJ databases">
        <authorList>
            <person name="Alioto T."/>
            <person name="Alioto T."/>
            <person name="Gomez Garrido J."/>
        </authorList>
    </citation>
    <scope>NUCLEOTIDE SEQUENCE</scope>
</reference>
<dbReference type="EMBL" id="HBUF01250513">
    <property type="protein sequence ID" value="CAG6679930.1"/>
    <property type="molecule type" value="Transcribed_RNA"/>
</dbReference>
<dbReference type="AlphaFoldDB" id="A0A8D8T1D7"/>
<accession>A0A8D8T1D7</accession>
<organism evidence="1">
    <name type="scientific">Cacopsylla melanoneura</name>
    <dbReference type="NCBI Taxonomy" id="428564"/>
    <lineage>
        <taxon>Eukaryota</taxon>
        <taxon>Metazoa</taxon>
        <taxon>Ecdysozoa</taxon>
        <taxon>Arthropoda</taxon>
        <taxon>Hexapoda</taxon>
        <taxon>Insecta</taxon>
        <taxon>Pterygota</taxon>
        <taxon>Neoptera</taxon>
        <taxon>Paraneoptera</taxon>
        <taxon>Hemiptera</taxon>
        <taxon>Sternorrhyncha</taxon>
        <taxon>Psylloidea</taxon>
        <taxon>Psyllidae</taxon>
        <taxon>Psyllinae</taxon>
        <taxon>Cacopsylla</taxon>
    </lineage>
</organism>
<evidence type="ECO:0000313" key="1">
    <source>
        <dbReference type="EMBL" id="CAG6679930.1"/>
    </source>
</evidence>
<proteinExistence type="predicted"/>
<name>A0A8D8T1D7_9HEMI</name>